<reference evidence="2" key="1">
    <citation type="journal article" date="2023" name="G3 (Bethesda)">
        <title>Whole genome assembly and annotation of the endangered Caribbean coral Acropora cervicornis.</title>
        <authorList>
            <person name="Selwyn J.D."/>
            <person name="Vollmer S.V."/>
        </authorList>
    </citation>
    <scope>NUCLEOTIDE SEQUENCE</scope>
    <source>
        <strain evidence="2">K2</strain>
    </source>
</reference>
<dbReference type="EMBL" id="JARQWQ010000091">
    <property type="protein sequence ID" value="KAK2551973.1"/>
    <property type="molecule type" value="Genomic_DNA"/>
</dbReference>
<dbReference type="Pfam" id="PF03564">
    <property type="entry name" value="DUF1759"/>
    <property type="match status" value="1"/>
</dbReference>
<comment type="caution">
    <text evidence="2">The sequence shown here is derived from an EMBL/GenBank/DDBJ whole genome shotgun (WGS) entry which is preliminary data.</text>
</comment>
<accession>A0AAD9UVY9</accession>
<dbReference type="PANTHER" id="PTHR47331:SF1">
    <property type="entry name" value="GAG-LIKE PROTEIN"/>
    <property type="match status" value="1"/>
</dbReference>
<evidence type="ECO:0000313" key="3">
    <source>
        <dbReference type="Proteomes" id="UP001249851"/>
    </source>
</evidence>
<dbReference type="Proteomes" id="UP001249851">
    <property type="component" value="Unassembled WGS sequence"/>
</dbReference>
<feature type="compositionally biased region" description="Polar residues" evidence="1">
    <location>
        <begin position="379"/>
        <end position="388"/>
    </location>
</feature>
<protein>
    <recommendedName>
        <fullName evidence="4">Peptidase aspartic putative domain-containing protein</fullName>
    </recommendedName>
</protein>
<evidence type="ECO:0000256" key="1">
    <source>
        <dbReference type="SAM" id="MobiDB-lite"/>
    </source>
</evidence>
<organism evidence="2 3">
    <name type="scientific">Acropora cervicornis</name>
    <name type="common">Staghorn coral</name>
    <dbReference type="NCBI Taxonomy" id="6130"/>
    <lineage>
        <taxon>Eukaryota</taxon>
        <taxon>Metazoa</taxon>
        <taxon>Cnidaria</taxon>
        <taxon>Anthozoa</taxon>
        <taxon>Hexacorallia</taxon>
        <taxon>Scleractinia</taxon>
        <taxon>Astrocoeniina</taxon>
        <taxon>Acroporidae</taxon>
        <taxon>Acropora</taxon>
    </lineage>
</organism>
<evidence type="ECO:0008006" key="4">
    <source>
        <dbReference type="Google" id="ProtNLM"/>
    </source>
</evidence>
<dbReference type="AlphaFoldDB" id="A0AAD9UVY9"/>
<dbReference type="PANTHER" id="PTHR47331">
    <property type="entry name" value="PHD-TYPE DOMAIN-CONTAINING PROTEIN"/>
    <property type="match status" value="1"/>
</dbReference>
<feature type="compositionally biased region" description="Basic and acidic residues" evidence="1">
    <location>
        <begin position="246"/>
        <end position="257"/>
    </location>
</feature>
<feature type="region of interest" description="Disordered" evidence="1">
    <location>
        <begin position="240"/>
        <end position="286"/>
    </location>
</feature>
<name>A0AAD9UVY9_ACRCE</name>
<reference evidence="2" key="2">
    <citation type="journal article" date="2023" name="Science">
        <title>Genomic signatures of disease resistance in endangered staghorn corals.</title>
        <authorList>
            <person name="Vollmer S.V."/>
            <person name="Selwyn J.D."/>
            <person name="Despard B.A."/>
            <person name="Roesel C.L."/>
        </authorList>
    </citation>
    <scope>NUCLEOTIDE SEQUENCE</scope>
    <source>
        <strain evidence="2">K2</strain>
    </source>
</reference>
<feature type="region of interest" description="Disordered" evidence="1">
    <location>
        <begin position="364"/>
        <end position="412"/>
    </location>
</feature>
<sequence length="492" mass="54931">MKKPVSWKPLMMKQGKEASRAPNSQSLPYQVPRSLQFNRETACDTNQEQNTPKDHVAAMWKVQLLNGITPTQFGGNPADFPFFRDQVRTHLESELLTDAQRVEYLPKFLKGEAREVIEQNRGCSYYDLMRTFEERFGRPVQVSQACIEGLVSGPKLVPGDNVSLLNFSEKLNAAMKILQGNLERETSAATNMRKIVNRLPNDLIAKWQTENYEIVSRHGTACLQDTAKFVNKQASIRNDPVFGLQEPRRETNEENKEGTNSSKNRKVPPPPRLKDSTISSTQIDKPTREETSAVCTICNSAPHRLQQCPVIKQCDRVAVRQQYAASYGFCFNCVSHKPNHSGSSCPEPPGCTKCPGRHLLPLHKENNTGHRFRPKRNNDSNGNVNQENPPAPTMVPQQGTEQGVRPQASKNHQAAISLTKVSTARAQVLLNVVPVTVTAEDGNSLSTYAFLDNGCTDTLIDRKLADLLNLKRTSEQIGIKTIRGSEESVETQ</sequence>
<feature type="region of interest" description="Disordered" evidence="1">
    <location>
        <begin position="1"/>
        <end position="28"/>
    </location>
</feature>
<proteinExistence type="predicted"/>
<dbReference type="InterPro" id="IPR005312">
    <property type="entry name" value="DUF1759"/>
</dbReference>
<evidence type="ECO:0000313" key="2">
    <source>
        <dbReference type="EMBL" id="KAK2551973.1"/>
    </source>
</evidence>
<keyword evidence="3" id="KW-1185">Reference proteome</keyword>
<gene>
    <name evidence="2" type="ORF">P5673_026970</name>
</gene>